<feature type="DNA-binding region" description="H-T-H motif" evidence="4">
    <location>
        <begin position="35"/>
        <end position="54"/>
    </location>
</feature>
<gene>
    <name evidence="6" type="ORF">H8K47_12815</name>
</gene>
<accession>A0A923I517</accession>
<dbReference type="PRINTS" id="PR00455">
    <property type="entry name" value="HTHTETR"/>
</dbReference>
<dbReference type="Pfam" id="PF17929">
    <property type="entry name" value="TetR_C_34"/>
    <property type="match status" value="1"/>
</dbReference>
<dbReference type="AlphaFoldDB" id="A0A923I517"/>
<dbReference type="InterPro" id="IPR050109">
    <property type="entry name" value="HTH-type_TetR-like_transc_reg"/>
</dbReference>
<evidence type="ECO:0000313" key="7">
    <source>
        <dbReference type="Proteomes" id="UP000612361"/>
    </source>
</evidence>
<dbReference type="Gene3D" id="1.10.357.10">
    <property type="entry name" value="Tetracycline Repressor, domain 2"/>
    <property type="match status" value="1"/>
</dbReference>
<evidence type="ECO:0000256" key="2">
    <source>
        <dbReference type="ARBA" id="ARBA00023125"/>
    </source>
</evidence>
<reference evidence="6" key="1">
    <citation type="submission" date="2020-08" db="EMBL/GenBank/DDBJ databases">
        <title>Novel species isolated from subtropical streams in China.</title>
        <authorList>
            <person name="Lu H."/>
        </authorList>
    </citation>
    <scope>NUCLEOTIDE SEQUENCE</scope>
    <source>
        <strain evidence="6">CY7W</strain>
    </source>
</reference>
<dbReference type="InterPro" id="IPR001647">
    <property type="entry name" value="HTH_TetR"/>
</dbReference>
<dbReference type="GO" id="GO:0003700">
    <property type="term" value="F:DNA-binding transcription factor activity"/>
    <property type="evidence" value="ECO:0007669"/>
    <property type="project" value="TreeGrafter"/>
</dbReference>
<dbReference type="Proteomes" id="UP000612361">
    <property type="component" value="Unassembled WGS sequence"/>
</dbReference>
<evidence type="ECO:0000256" key="3">
    <source>
        <dbReference type="ARBA" id="ARBA00023163"/>
    </source>
</evidence>
<keyword evidence="1" id="KW-0805">Transcription regulation</keyword>
<dbReference type="PANTHER" id="PTHR30055">
    <property type="entry name" value="HTH-TYPE TRANSCRIPTIONAL REGULATOR RUTR"/>
    <property type="match status" value="1"/>
</dbReference>
<sequence>MKQRALSDDDKVLRRNAILAAARELFVRDSHQLPSAAQIAQASGLAKGTVYLYFRTKEEIFVALLAQEFDGLLRRISSYLESAALAQGLDGLLQEVCEYIATHPEFLRLDAMAYSVLEQNLSEAYLLEFKTSLTQTLVSTGQRVDQALQLPAGRGVALLLRTYALIRGLWQTLDYPDYLRRILAAPQFAPIRPDFQTELLASLRDFWAGALASGVDSQAQQHLTNADRK</sequence>
<evidence type="ECO:0000256" key="1">
    <source>
        <dbReference type="ARBA" id="ARBA00023015"/>
    </source>
</evidence>
<dbReference type="PROSITE" id="PS50977">
    <property type="entry name" value="HTH_TETR_2"/>
    <property type="match status" value="1"/>
</dbReference>
<evidence type="ECO:0000256" key="4">
    <source>
        <dbReference type="PROSITE-ProRule" id="PRU00335"/>
    </source>
</evidence>
<protein>
    <submittedName>
        <fullName evidence="6">TetR family transcriptional regulator</fullName>
    </submittedName>
</protein>
<organism evidence="6 7">
    <name type="scientific">Undibacterium rugosum</name>
    <dbReference type="NCBI Taxonomy" id="2762291"/>
    <lineage>
        <taxon>Bacteria</taxon>
        <taxon>Pseudomonadati</taxon>
        <taxon>Pseudomonadota</taxon>
        <taxon>Betaproteobacteria</taxon>
        <taxon>Burkholderiales</taxon>
        <taxon>Oxalobacteraceae</taxon>
        <taxon>Undibacterium</taxon>
    </lineage>
</organism>
<comment type="caution">
    <text evidence="6">The sequence shown here is derived from an EMBL/GenBank/DDBJ whole genome shotgun (WGS) entry which is preliminary data.</text>
</comment>
<evidence type="ECO:0000259" key="5">
    <source>
        <dbReference type="PROSITE" id="PS50977"/>
    </source>
</evidence>
<dbReference type="SUPFAM" id="SSF46689">
    <property type="entry name" value="Homeodomain-like"/>
    <property type="match status" value="1"/>
</dbReference>
<dbReference type="EMBL" id="JACOGG010000013">
    <property type="protein sequence ID" value="MBC3936249.1"/>
    <property type="molecule type" value="Genomic_DNA"/>
</dbReference>
<keyword evidence="3" id="KW-0804">Transcription</keyword>
<feature type="domain" description="HTH tetR-type" evidence="5">
    <location>
        <begin position="12"/>
        <end position="72"/>
    </location>
</feature>
<dbReference type="GO" id="GO:0000976">
    <property type="term" value="F:transcription cis-regulatory region binding"/>
    <property type="evidence" value="ECO:0007669"/>
    <property type="project" value="TreeGrafter"/>
</dbReference>
<dbReference type="PANTHER" id="PTHR30055:SF234">
    <property type="entry name" value="HTH-TYPE TRANSCRIPTIONAL REGULATOR BETI"/>
    <property type="match status" value="1"/>
</dbReference>
<evidence type="ECO:0000313" key="6">
    <source>
        <dbReference type="EMBL" id="MBC3936249.1"/>
    </source>
</evidence>
<name>A0A923I517_9BURK</name>
<dbReference type="InterPro" id="IPR041483">
    <property type="entry name" value="TetR_C_34"/>
</dbReference>
<dbReference type="Pfam" id="PF00440">
    <property type="entry name" value="TetR_N"/>
    <property type="match status" value="1"/>
</dbReference>
<dbReference type="RefSeq" id="WP_186881811.1">
    <property type="nucleotide sequence ID" value="NZ_JACOGG010000013.1"/>
</dbReference>
<dbReference type="InterPro" id="IPR009057">
    <property type="entry name" value="Homeodomain-like_sf"/>
</dbReference>
<proteinExistence type="predicted"/>
<keyword evidence="7" id="KW-1185">Reference proteome</keyword>
<keyword evidence="2 4" id="KW-0238">DNA-binding</keyword>